<protein>
    <submittedName>
        <fullName evidence="2">Uncharacterized protein</fullName>
    </submittedName>
</protein>
<accession>A0A1I8BLG5</accession>
<sequence length="239" mass="28298">MEKLETSPINEKGIVIDRLIRILMSSNNFQENITDKMKPKEKKELLEKINKAQFNLTGWNDKAFKYALKLLLNNEGFSFKNLLKKNKSANQEDEKIQQKLLKFFSYFVQAKYYALALTLKEIVMKDKNEEENKNISEFLKNGNLIKLDISDEELNKIKLIEENFVLIENLMNELISENQLFDKCNSMILQKLGYNKNDFVLKLKKEMSKMIMNLDFKCDNYYRGPEITAYLVLRNMQFL</sequence>
<dbReference type="Proteomes" id="UP000095281">
    <property type="component" value="Unplaced"/>
</dbReference>
<organism evidence="1 2">
    <name type="scientific">Meloidogyne hapla</name>
    <name type="common">Root-knot nematode worm</name>
    <dbReference type="NCBI Taxonomy" id="6305"/>
    <lineage>
        <taxon>Eukaryota</taxon>
        <taxon>Metazoa</taxon>
        <taxon>Ecdysozoa</taxon>
        <taxon>Nematoda</taxon>
        <taxon>Chromadorea</taxon>
        <taxon>Rhabditida</taxon>
        <taxon>Tylenchina</taxon>
        <taxon>Tylenchomorpha</taxon>
        <taxon>Tylenchoidea</taxon>
        <taxon>Meloidogynidae</taxon>
        <taxon>Meloidogyninae</taxon>
        <taxon>Meloidogyne</taxon>
    </lineage>
</organism>
<keyword evidence="1" id="KW-1185">Reference proteome</keyword>
<proteinExistence type="predicted"/>
<name>A0A1I8BLG5_MELHA</name>
<reference evidence="2" key="1">
    <citation type="submission" date="2016-11" db="UniProtKB">
        <authorList>
            <consortium name="WormBaseParasite"/>
        </authorList>
    </citation>
    <scope>IDENTIFICATION</scope>
</reference>
<evidence type="ECO:0000313" key="1">
    <source>
        <dbReference type="Proteomes" id="UP000095281"/>
    </source>
</evidence>
<dbReference type="WBParaSite" id="MhA1_Contig3077.frz3.gene2">
    <property type="protein sequence ID" value="MhA1_Contig3077.frz3.gene2"/>
    <property type="gene ID" value="MhA1_Contig3077.frz3.gene2"/>
</dbReference>
<evidence type="ECO:0000313" key="2">
    <source>
        <dbReference type="WBParaSite" id="MhA1_Contig3077.frz3.gene2"/>
    </source>
</evidence>
<dbReference type="AlphaFoldDB" id="A0A1I8BLG5"/>